<protein>
    <submittedName>
        <fullName evidence="1">AsnC family transcriptional regulator</fullName>
    </submittedName>
</protein>
<dbReference type="RefSeq" id="WP_198409560.1">
    <property type="nucleotide sequence ID" value="NZ_AP014924.1"/>
</dbReference>
<name>A0A0K2SP72_LIMPI</name>
<dbReference type="InterPro" id="IPR036388">
    <property type="entry name" value="WH-like_DNA-bd_sf"/>
</dbReference>
<dbReference type="STRING" id="1555112.LIP_2963"/>
<reference evidence="2" key="2">
    <citation type="journal article" date="2016" name="Int. J. Syst. Evol. Microbiol.">
        <title>Complete genome sequence and cell structure of Limnochorda pilosa, a Gram-negative spore-former within the phylum Firmicutes.</title>
        <authorList>
            <person name="Watanabe M."/>
            <person name="Kojima H."/>
            <person name="Fukui M."/>
        </authorList>
    </citation>
    <scope>NUCLEOTIDE SEQUENCE [LARGE SCALE GENOMIC DNA]</scope>
    <source>
        <strain evidence="2">HC45</strain>
    </source>
</reference>
<dbReference type="Pfam" id="PF02082">
    <property type="entry name" value="Rrf2"/>
    <property type="match status" value="1"/>
</dbReference>
<dbReference type="KEGG" id="lpil:LIP_2963"/>
<dbReference type="Proteomes" id="UP000065807">
    <property type="component" value="Chromosome"/>
</dbReference>
<dbReference type="PROSITE" id="PS51197">
    <property type="entry name" value="HTH_RRF2_2"/>
    <property type="match status" value="1"/>
</dbReference>
<dbReference type="InterPro" id="IPR000944">
    <property type="entry name" value="Tscrpt_reg_Rrf2"/>
</dbReference>
<dbReference type="Gene3D" id="1.10.10.10">
    <property type="entry name" value="Winged helix-like DNA-binding domain superfamily/Winged helix DNA-binding domain"/>
    <property type="match status" value="1"/>
</dbReference>
<reference evidence="2" key="1">
    <citation type="submission" date="2015-07" db="EMBL/GenBank/DDBJ databases">
        <title>Complete genome sequence and phylogenetic analysis of Limnochorda pilosa.</title>
        <authorList>
            <person name="Watanabe M."/>
            <person name="Kojima H."/>
            <person name="Fukui M."/>
        </authorList>
    </citation>
    <scope>NUCLEOTIDE SEQUENCE [LARGE SCALE GENOMIC DNA]</scope>
    <source>
        <strain evidence="2">HC45</strain>
    </source>
</reference>
<proteinExistence type="predicted"/>
<dbReference type="SUPFAM" id="SSF46785">
    <property type="entry name" value="Winged helix' DNA-binding domain"/>
    <property type="match status" value="1"/>
</dbReference>
<keyword evidence="2" id="KW-1185">Reference proteome</keyword>
<accession>A0A0K2SP72</accession>
<evidence type="ECO:0000313" key="1">
    <source>
        <dbReference type="EMBL" id="BAS28792.1"/>
    </source>
</evidence>
<sequence length="88" mass="9825">MQAEPRLAGDESGSLKRIHHEILRVLAQRASSYARPVTSSEIGRELNVAPSYVREQVLTLKGRRLVRVRRGPGGGYYIDRDRKGRGGP</sequence>
<dbReference type="EMBL" id="AP014924">
    <property type="protein sequence ID" value="BAS28792.1"/>
    <property type="molecule type" value="Genomic_DNA"/>
</dbReference>
<dbReference type="AlphaFoldDB" id="A0A0K2SP72"/>
<dbReference type="InterPro" id="IPR036390">
    <property type="entry name" value="WH_DNA-bd_sf"/>
</dbReference>
<evidence type="ECO:0000313" key="2">
    <source>
        <dbReference type="Proteomes" id="UP000065807"/>
    </source>
</evidence>
<organism evidence="1 2">
    <name type="scientific">Limnochorda pilosa</name>
    <dbReference type="NCBI Taxonomy" id="1555112"/>
    <lineage>
        <taxon>Bacteria</taxon>
        <taxon>Bacillati</taxon>
        <taxon>Bacillota</taxon>
        <taxon>Limnochordia</taxon>
        <taxon>Limnochordales</taxon>
        <taxon>Limnochordaceae</taxon>
        <taxon>Limnochorda</taxon>
    </lineage>
</organism>
<gene>
    <name evidence="1" type="ORF">LIP_2963</name>
</gene>